<dbReference type="InterPro" id="IPR019934">
    <property type="entry name" value="CHP03545"/>
</dbReference>
<keyword evidence="1" id="KW-0175">Coiled coil</keyword>
<dbReference type="STRING" id="152573.SAMN04488051_101287"/>
<gene>
    <name evidence="2" type="ORF">SAMN04488051_101287</name>
</gene>
<organism evidence="2 3">
    <name type="scientific">Alkalimonas amylolytica</name>
    <dbReference type="NCBI Taxonomy" id="152573"/>
    <lineage>
        <taxon>Bacteria</taxon>
        <taxon>Pseudomonadati</taxon>
        <taxon>Pseudomonadota</taxon>
        <taxon>Gammaproteobacteria</taxon>
        <taxon>Alkalimonas</taxon>
    </lineage>
</organism>
<sequence length="576" mass="64104">MIRKSGWLIFLSILGAIFLLVYVFAGTAIRFGMVYSLEKAAGAEVNIQRVSLGLFPLSLTISDLQITDAKAPEQNLVSFARANAELELWPALLGYYVISDVSVEQLAYGSERRRPGKVFRGELADTEDSGFDFASLFAIELPDADELLARANLTSVAKGEALQQLAQSEQQQVRQLRQQLPDSERLRELEQQIKALTDGDIRDAADLAAKTEQLRRLKAELEQDKAKVEQVKTALLQSREQLQSAVRDFQQATQADWQQVQSYANLADGGLAGISQLLLGDLWTERLQQLYTVYQLVAPYLPEGSRLEEQPEPRELPGRILPLKQQPYPNFWIKNASISLLIGGGNAELRIEDITAQHHIIDAATRFVLDVQQLPMLQQFRLDGNFAIFDQLQSEVNWQLQGLQLAERVFGEGSTRFGLEQALLNSRGGLSLSGTALSQQASVALQTPRFSSGDNRYVQQLTQLMNQQAEIPFQLRANGTVTRPNVRVSSPLDRIVADAVMGEAQARFAGFEQDLRSKFNAKLPDTAGDQQALLSLLDREQASTEQMSQQIETLLQAQLGDLRDRALDRIRGRIGG</sequence>
<name>A0A1H3XMV5_ALKAM</name>
<dbReference type="OrthoDB" id="5752177at2"/>
<reference evidence="2 3" key="1">
    <citation type="submission" date="2016-10" db="EMBL/GenBank/DDBJ databases">
        <authorList>
            <person name="de Groot N.N."/>
        </authorList>
    </citation>
    <scope>NUCLEOTIDE SEQUENCE [LARGE SCALE GENOMIC DNA]</scope>
    <source>
        <strain evidence="2 3">CGMCC 1.3430</strain>
    </source>
</reference>
<proteinExistence type="predicted"/>
<dbReference type="RefSeq" id="WP_091338336.1">
    <property type="nucleotide sequence ID" value="NZ_FNRM01000001.1"/>
</dbReference>
<dbReference type="Proteomes" id="UP000198773">
    <property type="component" value="Unassembled WGS sequence"/>
</dbReference>
<keyword evidence="3" id="KW-1185">Reference proteome</keyword>
<evidence type="ECO:0000313" key="2">
    <source>
        <dbReference type="EMBL" id="SDZ99912.1"/>
    </source>
</evidence>
<dbReference type="EMBL" id="FNRM01000001">
    <property type="protein sequence ID" value="SDZ99912.1"/>
    <property type="molecule type" value="Genomic_DNA"/>
</dbReference>
<feature type="coiled-coil region" evidence="1">
    <location>
        <begin position="159"/>
        <end position="238"/>
    </location>
</feature>
<dbReference type="AlphaFoldDB" id="A0A1H3XMV5"/>
<evidence type="ECO:0000313" key="3">
    <source>
        <dbReference type="Proteomes" id="UP000198773"/>
    </source>
</evidence>
<evidence type="ECO:0000256" key="1">
    <source>
        <dbReference type="SAM" id="Coils"/>
    </source>
</evidence>
<protein>
    <submittedName>
        <fullName evidence="2">TIGR03545 family protein</fullName>
    </submittedName>
</protein>
<accession>A0A1H3XMV5</accession>
<dbReference type="NCBIfam" id="TIGR03545">
    <property type="entry name" value="TIGR03545 family protein"/>
    <property type="match status" value="1"/>
</dbReference>